<dbReference type="AlphaFoldDB" id="A0A1D2J6G9"/>
<accession>A0A1D2J6G9</accession>
<evidence type="ECO:0000313" key="2">
    <source>
        <dbReference type="Proteomes" id="UP000242814"/>
    </source>
</evidence>
<name>A0A1D2J6G9_PARBR</name>
<evidence type="ECO:0000313" key="1">
    <source>
        <dbReference type="EMBL" id="ODH13931.1"/>
    </source>
</evidence>
<sequence>MTPITSYALRRHRTQRFRRAIASHLPSWLERLFFPHMKVSSMSFSAMQISRANLARGWRKISRSGSYLLTGTKIKQSCTPEGRVVAENVMNNHRSLNVMYVIRDQRI</sequence>
<reference evidence="1 2" key="1">
    <citation type="submission" date="2016-06" db="EMBL/GenBank/DDBJ databases">
        <authorList>
            <person name="Kjaerup R.B."/>
            <person name="Dalgaard T.S."/>
            <person name="Juul-Madsen H.R."/>
        </authorList>
    </citation>
    <scope>NUCLEOTIDE SEQUENCE [LARGE SCALE GENOMIC DNA]</scope>
    <source>
        <strain evidence="1 2">Pb300</strain>
    </source>
</reference>
<proteinExistence type="predicted"/>
<protein>
    <submittedName>
        <fullName evidence="1">Uncharacterized protein</fullName>
    </submittedName>
</protein>
<dbReference type="Proteomes" id="UP000242814">
    <property type="component" value="Unassembled WGS sequence"/>
</dbReference>
<comment type="caution">
    <text evidence="1">The sequence shown here is derived from an EMBL/GenBank/DDBJ whole genome shotgun (WGS) entry which is preliminary data.</text>
</comment>
<organism evidence="1 2">
    <name type="scientific">Paracoccidioides brasiliensis</name>
    <dbReference type="NCBI Taxonomy" id="121759"/>
    <lineage>
        <taxon>Eukaryota</taxon>
        <taxon>Fungi</taxon>
        <taxon>Dikarya</taxon>
        <taxon>Ascomycota</taxon>
        <taxon>Pezizomycotina</taxon>
        <taxon>Eurotiomycetes</taxon>
        <taxon>Eurotiomycetidae</taxon>
        <taxon>Onygenales</taxon>
        <taxon>Ajellomycetaceae</taxon>
        <taxon>Paracoccidioides</taxon>
    </lineage>
</organism>
<dbReference type="EMBL" id="LZYO01000399">
    <property type="protein sequence ID" value="ODH13931.1"/>
    <property type="molecule type" value="Genomic_DNA"/>
</dbReference>
<gene>
    <name evidence="1" type="ORF">ACO22_06792</name>
</gene>